<evidence type="ECO:0000256" key="2">
    <source>
        <dbReference type="ARBA" id="ARBA00022771"/>
    </source>
</evidence>
<keyword evidence="6" id="KW-0418">Kinase</keyword>
<evidence type="ECO:0000313" key="6">
    <source>
        <dbReference type="EMBL" id="OEH76612.1"/>
    </source>
</evidence>
<dbReference type="Gene3D" id="3.30.40.10">
    <property type="entry name" value="Zinc/RING finger domain, C3HC4 (zinc finger)"/>
    <property type="match status" value="1"/>
</dbReference>
<keyword evidence="3" id="KW-0862">Zinc</keyword>
<evidence type="ECO:0000259" key="5">
    <source>
        <dbReference type="PROSITE" id="PS50089"/>
    </source>
</evidence>
<proteinExistence type="predicted"/>
<protein>
    <submittedName>
        <fullName evidence="6">CDK-activating kinase</fullName>
    </submittedName>
</protein>
<reference evidence="6 7" key="1">
    <citation type="journal article" date="2016" name="BMC Genomics">
        <title>Comparative genomics reveals Cyclospora cayetanensis possesses coccidia-like metabolism and invasion components but unique surface antigens.</title>
        <authorList>
            <person name="Liu S."/>
            <person name="Wang L."/>
            <person name="Zheng H."/>
            <person name="Xu Z."/>
            <person name="Roellig D.M."/>
            <person name="Li N."/>
            <person name="Frace M.A."/>
            <person name="Tang K."/>
            <person name="Arrowood M.J."/>
            <person name="Moss D.M."/>
            <person name="Zhang L."/>
            <person name="Feng Y."/>
            <person name="Xiao L."/>
        </authorList>
    </citation>
    <scope>NUCLEOTIDE SEQUENCE [LARGE SCALE GENOMIC DNA]</scope>
    <source>
        <strain evidence="6 7">CHN_HEN01</strain>
    </source>
</reference>
<evidence type="ECO:0000256" key="4">
    <source>
        <dbReference type="PROSITE-ProRule" id="PRU00175"/>
    </source>
</evidence>
<accession>A0A1D3CZH7</accession>
<dbReference type="InterPro" id="IPR015877">
    <property type="entry name" value="MAT1_centre"/>
</dbReference>
<sequence length="247" mass="27698">MDQYQCPVCYENCCYNPEKKLYYSDVCSHRLCDSCIQLQFADAPVGVAASAKGSCPVCRRALTRGNYVLTEPEVDLFSVEKEVRKRVNNALNALRDNFDSTPAYNDYLEDKEETIYELVYGTDDQLKRRLENRLRDIEGHGLAVASVDVTYRLYIRAASVHRIVLERQYSSLFHGDSAGVSHLTAAAGTADCARPIDASIREDQHIPRRRYTSVADFDAAGVAAGYVPELVRGRGRQELCGMLLVLQ</sequence>
<dbReference type="PROSITE" id="PS00518">
    <property type="entry name" value="ZF_RING_1"/>
    <property type="match status" value="1"/>
</dbReference>
<gene>
    <name evidence="6" type="ORF">cyc_02850</name>
</gene>
<name>A0A1D3CZH7_9EIME</name>
<dbReference type="EMBL" id="JROU02001397">
    <property type="protein sequence ID" value="OEH76612.1"/>
    <property type="molecule type" value="Genomic_DNA"/>
</dbReference>
<evidence type="ECO:0000256" key="3">
    <source>
        <dbReference type="ARBA" id="ARBA00022833"/>
    </source>
</evidence>
<organism evidence="6 7">
    <name type="scientific">Cyclospora cayetanensis</name>
    <dbReference type="NCBI Taxonomy" id="88456"/>
    <lineage>
        <taxon>Eukaryota</taxon>
        <taxon>Sar</taxon>
        <taxon>Alveolata</taxon>
        <taxon>Apicomplexa</taxon>
        <taxon>Conoidasida</taxon>
        <taxon>Coccidia</taxon>
        <taxon>Eucoccidiorida</taxon>
        <taxon>Eimeriorina</taxon>
        <taxon>Eimeriidae</taxon>
        <taxon>Cyclospora</taxon>
    </lineage>
</organism>
<dbReference type="VEuPathDB" id="ToxoDB:cyc_02850"/>
<dbReference type="PROSITE" id="PS50089">
    <property type="entry name" value="ZF_RING_2"/>
    <property type="match status" value="1"/>
</dbReference>
<dbReference type="FunCoup" id="A0A1D3CZH7">
    <property type="interactions" value="132"/>
</dbReference>
<keyword evidence="7" id="KW-1185">Reference proteome</keyword>
<keyword evidence="1" id="KW-0479">Metal-binding</keyword>
<dbReference type="VEuPathDB" id="ToxoDB:LOC34619639"/>
<dbReference type="GO" id="GO:0005675">
    <property type="term" value="C:transcription factor TFIIH holo complex"/>
    <property type="evidence" value="ECO:0007669"/>
    <property type="project" value="TreeGrafter"/>
</dbReference>
<dbReference type="GO" id="GO:0016301">
    <property type="term" value="F:kinase activity"/>
    <property type="evidence" value="ECO:0007669"/>
    <property type="project" value="UniProtKB-KW"/>
</dbReference>
<dbReference type="GO" id="GO:0006357">
    <property type="term" value="P:regulation of transcription by RNA polymerase II"/>
    <property type="evidence" value="ECO:0007669"/>
    <property type="project" value="TreeGrafter"/>
</dbReference>
<evidence type="ECO:0000313" key="7">
    <source>
        <dbReference type="Proteomes" id="UP000095192"/>
    </source>
</evidence>
<dbReference type="SUPFAM" id="SSF57850">
    <property type="entry name" value="RING/U-box"/>
    <property type="match status" value="1"/>
</dbReference>
<feature type="domain" description="RING-type" evidence="5">
    <location>
        <begin position="6"/>
        <end position="59"/>
    </location>
</feature>
<dbReference type="InterPro" id="IPR017907">
    <property type="entry name" value="Znf_RING_CS"/>
</dbReference>
<evidence type="ECO:0000256" key="1">
    <source>
        <dbReference type="ARBA" id="ARBA00022723"/>
    </source>
</evidence>
<dbReference type="GO" id="GO:0008270">
    <property type="term" value="F:zinc ion binding"/>
    <property type="evidence" value="ECO:0007669"/>
    <property type="project" value="UniProtKB-KW"/>
</dbReference>
<dbReference type="AlphaFoldDB" id="A0A1D3CZH7"/>
<keyword evidence="6" id="KW-0808">Transferase</keyword>
<dbReference type="GO" id="GO:0006281">
    <property type="term" value="P:DNA repair"/>
    <property type="evidence" value="ECO:0007669"/>
    <property type="project" value="TreeGrafter"/>
</dbReference>
<keyword evidence="2 4" id="KW-0863">Zinc-finger</keyword>
<dbReference type="InParanoid" id="A0A1D3CZH7"/>
<comment type="caution">
    <text evidence="6">The sequence shown here is derived from an EMBL/GenBank/DDBJ whole genome shotgun (WGS) entry which is preliminary data.</text>
</comment>
<dbReference type="Pfam" id="PF06391">
    <property type="entry name" value="MAT1"/>
    <property type="match status" value="1"/>
</dbReference>
<dbReference type="PANTHER" id="PTHR12683">
    <property type="entry name" value="CDK-ACTIVATING KINASE ASSEMBLY FACTOR MAT1"/>
    <property type="match status" value="1"/>
</dbReference>
<dbReference type="Proteomes" id="UP000095192">
    <property type="component" value="Unassembled WGS sequence"/>
</dbReference>
<dbReference type="InterPro" id="IPR001841">
    <property type="entry name" value="Znf_RING"/>
</dbReference>
<dbReference type="PANTHER" id="PTHR12683:SF13">
    <property type="entry name" value="CDK-ACTIVATING KINASE ASSEMBLY FACTOR MAT1"/>
    <property type="match status" value="1"/>
</dbReference>
<dbReference type="InterPro" id="IPR013083">
    <property type="entry name" value="Znf_RING/FYVE/PHD"/>
</dbReference>